<dbReference type="InterPro" id="IPR001816">
    <property type="entry name" value="Transl_elong_EFTs/EF1B"/>
</dbReference>
<evidence type="ECO:0000313" key="6">
    <source>
        <dbReference type="Proteomes" id="UP000515163"/>
    </source>
</evidence>
<dbReference type="RefSeq" id="XP_031563111.1">
    <property type="nucleotide sequence ID" value="XM_031707251.1"/>
</dbReference>
<keyword evidence="4" id="KW-0496">Mitochondrion</keyword>
<dbReference type="SUPFAM" id="SSF46934">
    <property type="entry name" value="UBA-like"/>
    <property type="match status" value="1"/>
</dbReference>
<sequence>MASMLLCCRRARFSFSSRILSKTFTSLTPSHCSPGDKFHSSSVKIISNLHLRLCSTANVKTDKNLLSKLRKSTGFGFSKCREALVLNNNDYSAAEAWLHEQAEKEGWAKATKLQGRAASEGLVSVMVDNEDTNLAAMVEVNCETDFVARSDMFVDLITMVTHAAVGHRKAVVEQNRKLNMFGDSSVHLREVLLTHDLRDLKTKNGTLEELVAKTIGKLGENIKLGRAITMTTESDNVFGSYVHGPFVKNINNCSVGKFGAIVALKPLRTDVNNEQISALSSRLAQHIVGMNPKVISKSATDKPNEGFDESDVLVEQEYLLDGSLTVGELLEREGVKVVDFVRYECGVI</sequence>
<keyword evidence="3 4" id="KW-0648">Protein biosynthesis</keyword>
<dbReference type="GO" id="GO:0005739">
    <property type="term" value="C:mitochondrion"/>
    <property type="evidence" value="ECO:0007669"/>
    <property type="project" value="UniProtKB-SubCell"/>
</dbReference>
<feature type="domain" description="Translation elongation factor EFTs/EF1B dimerisation" evidence="5">
    <location>
        <begin position="135"/>
        <end position="301"/>
    </location>
</feature>
<dbReference type="GeneID" id="116298714"/>
<keyword evidence="6" id="KW-1185">Reference proteome</keyword>
<dbReference type="InParanoid" id="A0A6P8I722"/>
<evidence type="ECO:0000313" key="7">
    <source>
        <dbReference type="RefSeq" id="XP_031563111.1"/>
    </source>
</evidence>
<name>A0A6P8I722_ACTTE</name>
<dbReference type="InterPro" id="IPR018101">
    <property type="entry name" value="Transl_elong_Ts_CS"/>
</dbReference>
<dbReference type="Proteomes" id="UP000515163">
    <property type="component" value="Unplaced"/>
</dbReference>
<dbReference type="InterPro" id="IPR036402">
    <property type="entry name" value="EF-Ts_dimer_sf"/>
</dbReference>
<proteinExistence type="inferred from homology"/>
<dbReference type="InterPro" id="IPR014039">
    <property type="entry name" value="Transl_elong_EFTs/EF1B_dimer"/>
</dbReference>
<dbReference type="PROSITE" id="PS01127">
    <property type="entry name" value="EF_TS_2"/>
    <property type="match status" value="1"/>
</dbReference>
<evidence type="ECO:0000259" key="5">
    <source>
        <dbReference type="Pfam" id="PF00889"/>
    </source>
</evidence>
<accession>A0A6P8I722</accession>
<dbReference type="PANTHER" id="PTHR11741">
    <property type="entry name" value="ELONGATION FACTOR TS"/>
    <property type="match status" value="1"/>
</dbReference>
<dbReference type="InterPro" id="IPR009060">
    <property type="entry name" value="UBA-like_sf"/>
</dbReference>
<evidence type="ECO:0000256" key="2">
    <source>
        <dbReference type="ARBA" id="ARBA00022768"/>
    </source>
</evidence>
<comment type="subcellular location">
    <subcellularLocation>
        <location evidence="4">Mitochondrion</location>
    </subcellularLocation>
</comment>
<dbReference type="Pfam" id="PF00889">
    <property type="entry name" value="EF_TS"/>
    <property type="match status" value="1"/>
</dbReference>
<dbReference type="GO" id="GO:0070125">
    <property type="term" value="P:mitochondrial translational elongation"/>
    <property type="evidence" value="ECO:0007669"/>
    <property type="project" value="TreeGrafter"/>
</dbReference>
<reference evidence="7" key="1">
    <citation type="submission" date="2025-08" db="UniProtKB">
        <authorList>
            <consortium name="RefSeq"/>
        </authorList>
    </citation>
    <scope>IDENTIFICATION</scope>
    <source>
        <tissue evidence="7">Tentacle</tissue>
    </source>
</reference>
<dbReference type="SUPFAM" id="SSF54713">
    <property type="entry name" value="Elongation factor Ts (EF-Ts), dimerisation domain"/>
    <property type="match status" value="2"/>
</dbReference>
<dbReference type="Pfam" id="PF25025">
    <property type="entry name" value="EF-Ts_N"/>
    <property type="match status" value="1"/>
</dbReference>
<protein>
    <recommendedName>
        <fullName evidence="4">Elongation factor Ts, mitochondrial</fullName>
        <shortName evidence="4">EF-Ts</shortName>
        <shortName evidence="4">EF-TsMt</shortName>
    </recommendedName>
</protein>
<organism evidence="6 7">
    <name type="scientific">Actinia tenebrosa</name>
    <name type="common">Australian red waratah sea anemone</name>
    <dbReference type="NCBI Taxonomy" id="6105"/>
    <lineage>
        <taxon>Eukaryota</taxon>
        <taxon>Metazoa</taxon>
        <taxon>Cnidaria</taxon>
        <taxon>Anthozoa</taxon>
        <taxon>Hexacorallia</taxon>
        <taxon>Actiniaria</taxon>
        <taxon>Actiniidae</taxon>
        <taxon>Actinia</taxon>
    </lineage>
</organism>
<dbReference type="Gene3D" id="3.30.479.20">
    <property type="entry name" value="Elongation factor Ts, dimerisation domain"/>
    <property type="match status" value="2"/>
</dbReference>
<dbReference type="CDD" id="cd14275">
    <property type="entry name" value="UBA_EF-Ts"/>
    <property type="match status" value="1"/>
</dbReference>
<dbReference type="HAMAP" id="MF_00050">
    <property type="entry name" value="EF_Ts"/>
    <property type="match status" value="1"/>
</dbReference>
<evidence type="ECO:0000256" key="4">
    <source>
        <dbReference type="HAMAP-Rule" id="MF_03135"/>
    </source>
</evidence>
<evidence type="ECO:0000256" key="3">
    <source>
        <dbReference type="ARBA" id="ARBA00022917"/>
    </source>
</evidence>
<comment type="similarity">
    <text evidence="1 4">Belongs to the EF-Ts family.</text>
</comment>
<dbReference type="Gene3D" id="1.10.8.10">
    <property type="entry name" value="DNA helicase RuvA subunit, C-terminal domain"/>
    <property type="match status" value="1"/>
</dbReference>
<dbReference type="FunCoup" id="A0A6P8I722">
    <property type="interactions" value="2423"/>
</dbReference>
<dbReference type="PANTHER" id="PTHR11741:SF0">
    <property type="entry name" value="ELONGATION FACTOR TS, MITOCHONDRIAL"/>
    <property type="match status" value="1"/>
</dbReference>
<dbReference type="GO" id="GO:0003746">
    <property type="term" value="F:translation elongation factor activity"/>
    <property type="evidence" value="ECO:0007669"/>
    <property type="project" value="UniProtKB-UniRule"/>
</dbReference>
<dbReference type="OrthoDB" id="277235at2759"/>
<comment type="function">
    <text evidence="4">Associates with the EF-Tu.GDP complex and induces the exchange of GDP to GTP. It remains bound to the aminoacyl-tRNA.EF-Tu.GTP complex up to the GTP hydrolysis stage on the ribosome.</text>
</comment>
<keyword evidence="2 4" id="KW-0251">Elongation factor</keyword>
<dbReference type="KEGG" id="aten:116298714"/>
<evidence type="ECO:0000256" key="1">
    <source>
        <dbReference type="ARBA" id="ARBA00005532"/>
    </source>
</evidence>
<gene>
    <name evidence="7" type="primary">LOC116298714</name>
</gene>
<dbReference type="AlphaFoldDB" id="A0A6P8I722"/>